<gene>
    <name evidence="1" type="ORF">OHU69_00410</name>
    <name evidence="2" type="ORF">OHU69_50260</name>
</gene>
<name>A0AAU1UME9_9ACTN</name>
<proteinExistence type="predicted"/>
<dbReference type="AlphaFoldDB" id="A0AAU1UME9"/>
<reference evidence="2" key="1">
    <citation type="submission" date="2022-10" db="EMBL/GenBank/DDBJ databases">
        <title>The complete genomes of actinobacterial strains from the NBC collection.</title>
        <authorList>
            <person name="Joergensen T.S."/>
            <person name="Alvarez Arevalo M."/>
            <person name="Sterndorff E.B."/>
            <person name="Faurdal D."/>
            <person name="Vuksanovic O."/>
            <person name="Mourched A.-S."/>
            <person name="Charusanti P."/>
            <person name="Shaw S."/>
            <person name="Blin K."/>
            <person name="Weber T."/>
        </authorList>
    </citation>
    <scope>NUCLEOTIDE SEQUENCE</scope>
    <source>
        <strain evidence="2">NBC_00119</strain>
    </source>
</reference>
<sequence>MADSLAEVLYRAMLKVEAAAGNRTGLRTAVAHWQDATRHLSEVDTKTQALVDKLLSA</sequence>
<dbReference type="EMBL" id="CP108195">
    <property type="protein sequence ID" value="WTS18426.1"/>
    <property type="molecule type" value="Genomic_DNA"/>
</dbReference>
<evidence type="ECO:0000313" key="2">
    <source>
        <dbReference type="EMBL" id="WTS18426.1"/>
    </source>
</evidence>
<protein>
    <submittedName>
        <fullName evidence="2">Uncharacterized protein</fullName>
    </submittedName>
</protein>
<organism evidence="2">
    <name type="scientific">Streptomyces sp. NBC_00119</name>
    <dbReference type="NCBI Taxonomy" id="2975659"/>
    <lineage>
        <taxon>Bacteria</taxon>
        <taxon>Bacillati</taxon>
        <taxon>Actinomycetota</taxon>
        <taxon>Actinomycetes</taxon>
        <taxon>Kitasatosporales</taxon>
        <taxon>Streptomycetaceae</taxon>
        <taxon>Streptomyces</taxon>
    </lineage>
</organism>
<dbReference type="EMBL" id="CP108195">
    <property type="protein sequence ID" value="WTS09747.1"/>
    <property type="molecule type" value="Genomic_DNA"/>
</dbReference>
<evidence type="ECO:0000313" key="1">
    <source>
        <dbReference type="EMBL" id="WTS09747.1"/>
    </source>
</evidence>
<accession>A0AAU1UME9</accession>